<protein>
    <submittedName>
        <fullName evidence="4">Short-chain dehydrogenase/reductase SDR</fullName>
    </submittedName>
</protein>
<gene>
    <name evidence="4" type="ORF">UT30_C0017G0013</name>
</gene>
<dbReference type="Gene3D" id="3.40.50.720">
    <property type="entry name" value="NAD(P)-binding Rossmann-like Domain"/>
    <property type="match status" value="1"/>
</dbReference>
<dbReference type="PANTHER" id="PTHR44196:SF1">
    <property type="entry name" value="DEHYDROGENASE_REDUCTASE SDR FAMILY MEMBER 7B"/>
    <property type="match status" value="1"/>
</dbReference>
<dbReference type="PRINTS" id="PR00081">
    <property type="entry name" value="GDHRDH"/>
</dbReference>
<dbReference type="PRINTS" id="PR00080">
    <property type="entry name" value="SDRFAMILY"/>
</dbReference>
<evidence type="ECO:0000313" key="5">
    <source>
        <dbReference type="Proteomes" id="UP000033935"/>
    </source>
</evidence>
<keyword evidence="2" id="KW-0560">Oxidoreductase</keyword>
<organism evidence="4 5">
    <name type="scientific">Candidatus Uhrbacteria bacterium GW2011_GWF2_39_13</name>
    <dbReference type="NCBI Taxonomy" id="1618995"/>
    <lineage>
        <taxon>Bacteria</taxon>
        <taxon>Candidatus Uhriibacteriota</taxon>
    </lineage>
</organism>
<dbReference type="PROSITE" id="PS00061">
    <property type="entry name" value="ADH_SHORT"/>
    <property type="match status" value="1"/>
</dbReference>
<dbReference type="InterPro" id="IPR036291">
    <property type="entry name" value="NAD(P)-bd_dom_sf"/>
</dbReference>
<dbReference type="EMBL" id="LBWG01000017">
    <property type="protein sequence ID" value="KKR03874.1"/>
    <property type="molecule type" value="Genomic_DNA"/>
</dbReference>
<evidence type="ECO:0000256" key="1">
    <source>
        <dbReference type="ARBA" id="ARBA00006484"/>
    </source>
</evidence>
<dbReference type="Proteomes" id="UP000033935">
    <property type="component" value="Unassembled WGS sequence"/>
</dbReference>
<reference evidence="4 5" key="1">
    <citation type="journal article" date="2015" name="Nature">
        <title>rRNA introns, odd ribosomes, and small enigmatic genomes across a large radiation of phyla.</title>
        <authorList>
            <person name="Brown C.T."/>
            <person name="Hug L.A."/>
            <person name="Thomas B.C."/>
            <person name="Sharon I."/>
            <person name="Castelle C.J."/>
            <person name="Singh A."/>
            <person name="Wilkins M.J."/>
            <person name="Williams K.H."/>
            <person name="Banfield J.F."/>
        </authorList>
    </citation>
    <scope>NUCLEOTIDE SEQUENCE [LARGE SCALE GENOMIC DNA]</scope>
</reference>
<comment type="caution">
    <text evidence="4">The sequence shown here is derived from an EMBL/GenBank/DDBJ whole genome shotgun (WGS) entry which is preliminary data.</text>
</comment>
<dbReference type="GO" id="GO:0016020">
    <property type="term" value="C:membrane"/>
    <property type="evidence" value="ECO:0007669"/>
    <property type="project" value="TreeGrafter"/>
</dbReference>
<dbReference type="InterPro" id="IPR002347">
    <property type="entry name" value="SDR_fam"/>
</dbReference>
<dbReference type="PANTHER" id="PTHR44196">
    <property type="entry name" value="DEHYDROGENASE/REDUCTASE SDR FAMILY MEMBER 7B"/>
    <property type="match status" value="1"/>
</dbReference>
<dbReference type="CDD" id="cd05233">
    <property type="entry name" value="SDR_c"/>
    <property type="match status" value="1"/>
</dbReference>
<comment type="similarity">
    <text evidence="1 3">Belongs to the short-chain dehydrogenases/reductases (SDR) family.</text>
</comment>
<evidence type="ECO:0000313" key="4">
    <source>
        <dbReference type="EMBL" id="KKR03874.1"/>
    </source>
</evidence>
<dbReference type="InterPro" id="IPR020904">
    <property type="entry name" value="Sc_DH/Rdtase_CS"/>
</dbReference>
<name>A0A0G0MIJ9_9BACT</name>
<evidence type="ECO:0000256" key="2">
    <source>
        <dbReference type="ARBA" id="ARBA00023002"/>
    </source>
</evidence>
<accession>A0A0G0MIJ9</accession>
<dbReference type="Pfam" id="PF00106">
    <property type="entry name" value="adh_short"/>
    <property type="match status" value="1"/>
</dbReference>
<dbReference type="SUPFAM" id="SSF51735">
    <property type="entry name" value="NAD(P)-binding Rossmann-fold domains"/>
    <property type="match status" value="1"/>
</dbReference>
<sequence length="265" mass="29453">MNYHNLLNAKRALITGASRGVGRATALLFGKYKMRLGLIARDIEKLNALASEINSTGGEAFAIQCDLSETESVNHAASCFLKRFGTPDFLINNAGIAVRDYWRNIDISTELKITSVNYIAPLLLIRFFLPDMLKQNKGHIININSIASYYAAPYQGAYCASKSALLAYSESLAYELEKTKVNISNICPGPIDTDFLNGKNYEKFRKDAGIVKAEQIAEAILKVIATPEEMIFISPAWKVLALKIAKFKPSFFRRIFELKNLSPGK</sequence>
<evidence type="ECO:0000256" key="3">
    <source>
        <dbReference type="RuleBase" id="RU000363"/>
    </source>
</evidence>
<proteinExistence type="inferred from homology"/>
<dbReference type="AlphaFoldDB" id="A0A0G0MIJ9"/>
<dbReference type="GO" id="GO:0016491">
    <property type="term" value="F:oxidoreductase activity"/>
    <property type="evidence" value="ECO:0007669"/>
    <property type="project" value="UniProtKB-KW"/>
</dbReference>